<evidence type="ECO:0000313" key="1">
    <source>
        <dbReference type="EMBL" id="MCJ1990527.1"/>
    </source>
</evidence>
<accession>A0ABT0AUW4</accession>
<reference evidence="1 2" key="1">
    <citation type="journal article" date="2022" name="Microbiol. Res.">
        <title>Comparative genome analysis, predicted lifestyle and antimicrobial strategies of Lactococcus carnosus and Lactococcus paracarnosus isolated from meat.</title>
        <authorList>
            <person name="Werum V."/>
            <person name="Ehrmann M."/>
            <person name="Vogel R."/>
            <person name="Hilgarth M."/>
        </authorList>
    </citation>
    <scope>NUCLEOTIDE SEQUENCE [LARGE SCALE GENOMIC DNA]</scope>
    <source>
        <strain evidence="1 2">TMW22177</strain>
    </source>
</reference>
<dbReference type="RefSeq" id="WP_244034825.1">
    <property type="nucleotide sequence ID" value="NZ_JAAECS010000011.1"/>
</dbReference>
<comment type="caution">
    <text evidence="1">The sequence shown here is derived from an EMBL/GenBank/DDBJ whole genome shotgun (WGS) entry which is preliminary data.</text>
</comment>
<gene>
    <name evidence="1" type="ORF">GYN21_09915</name>
</gene>
<proteinExistence type="predicted"/>
<sequence length="80" mass="9089">MFKSMNDLIFRDIITKISKTGNEYTQVVLSDPINYETYEFFAASNVVINAQKGDLVEVELLCGKNGYNITFSVQSVRTKK</sequence>
<dbReference type="Proteomes" id="UP001522450">
    <property type="component" value="Unassembled WGS sequence"/>
</dbReference>
<protein>
    <recommendedName>
        <fullName evidence="3">Phage protein</fullName>
    </recommendedName>
</protein>
<evidence type="ECO:0000313" key="2">
    <source>
        <dbReference type="Proteomes" id="UP001522450"/>
    </source>
</evidence>
<organism evidence="1 2">
    <name type="scientific">Pseudolactococcus carnosus</name>
    <dbReference type="NCBI Taxonomy" id="2749961"/>
    <lineage>
        <taxon>Bacteria</taxon>
        <taxon>Bacillati</taxon>
        <taxon>Bacillota</taxon>
        <taxon>Bacilli</taxon>
        <taxon>Lactobacillales</taxon>
        <taxon>Streptococcaceae</taxon>
        <taxon>Pseudolactococcus</taxon>
    </lineage>
</organism>
<name>A0ABT0AUW4_9LACT</name>
<keyword evidence="2" id="KW-1185">Reference proteome</keyword>
<dbReference type="EMBL" id="JAAECS010000011">
    <property type="protein sequence ID" value="MCJ1990527.1"/>
    <property type="molecule type" value="Genomic_DNA"/>
</dbReference>
<evidence type="ECO:0008006" key="3">
    <source>
        <dbReference type="Google" id="ProtNLM"/>
    </source>
</evidence>